<dbReference type="PIRSF" id="PIRSF039096">
    <property type="entry name" value="p16-ARC"/>
    <property type="match status" value="1"/>
</dbReference>
<sequence>MAVNTGDTRFRKLDVDNVAETNFQDDGTDDFSSSFNERDVENLLNSGKNTEALSYILQNAPIGSKNQALKDAALALALRSMSNLKSAQIDEFVGGLKQEQLDLLMKYIYRGFQSPKDIAPAALLAWHEKVYAKGSISSIVRVLVDSKSV</sequence>
<keyword evidence="3" id="KW-0963">Cytoplasm</keyword>
<dbReference type="PANTHER" id="PTHR12644">
    <property type="entry name" value="ARP2/3 COMPLEX 16 KD SUBUNIT P16-ARC"/>
    <property type="match status" value="1"/>
</dbReference>
<comment type="similarity">
    <text evidence="2 5">Belongs to the ARPC5 family.</text>
</comment>
<dbReference type="EMBL" id="GEEE01002957">
    <property type="protein sequence ID" value="JAP60268.1"/>
    <property type="molecule type" value="Transcribed_RNA"/>
</dbReference>
<protein>
    <recommendedName>
        <fullName evidence="5">Actin-related protein 2/3 complex subunit 5</fullName>
    </recommendedName>
</protein>
<dbReference type="Pfam" id="PF04699">
    <property type="entry name" value="P16-Arc"/>
    <property type="match status" value="1"/>
</dbReference>
<dbReference type="InterPro" id="IPR036743">
    <property type="entry name" value="ARPC5_sf"/>
</dbReference>
<dbReference type="GO" id="GO:0005885">
    <property type="term" value="C:Arp2/3 protein complex"/>
    <property type="evidence" value="ECO:0007669"/>
    <property type="project" value="InterPro"/>
</dbReference>
<proteinExistence type="inferred from homology"/>
<organism evidence="6">
    <name type="scientific">Schistocephalus solidus</name>
    <name type="common">Tapeworm</name>
    <dbReference type="NCBI Taxonomy" id="70667"/>
    <lineage>
        <taxon>Eukaryota</taxon>
        <taxon>Metazoa</taxon>
        <taxon>Spiralia</taxon>
        <taxon>Lophotrochozoa</taxon>
        <taxon>Platyhelminthes</taxon>
        <taxon>Cestoda</taxon>
        <taxon>Eucestoda</taxon>
        <taxon>Diphyllobothriidea</taxon>
        <taxon>Diphyllobothriidae</taxon>
        <taxon>Schistocephalus</taxon>
    </lineage>
</organism>
<gene>
    <name evidence="6" type="primary">ARP5L</name>
    <name evidence="6" type="ORF">TR155526</name>
</gene>
<evidence type="ECO:0000256" key="4">
    <source>
        <dbReference type="ARBA" id="ARBA00023212"/>
    </source>
</evidence>
<dbReference type="AlphaFoldDB" id="A0A0V0J374"/>
<evidence type="ECO:0000256" key="5">
    <source>
        <dbReference type="RuleBase" id="RU004301"/>
    </source>
</evidence>
<evidence type="ECO:0000256" key="1">
    <source>
        <dbReference type="ARBA" id="ARBA00004245"/>
    </source>
</evidence>
<comment type="function">
    <text evidence="5">Functions as component of the Arp2/3 complex which is involved in regulation of actin polymerization and together with an activating nucleation-promoting factor (NPF) mediates the formation of branched actin networks. Arp2/3 complex plays a critical role in the control of cell morphogenesis via the modulation of cell polarity development.</text>
</comment>
<dbReference type="Gene3D" id="1.25.40.190">
    <property type="entry name" value="Actin-related protein 2/3 complex subunit 5"/>
    <property type="match status" value="1"/>
</dbReference>
<comment type="subcellular location">
    <subcellularLocation>
        <location evidence="1">Cytoplasm</location>
        <location evidence="1">Cytoskeleton</location>
    </subcellularLocation>
</comment>
<keyword evidence="4 5" id="KW-0206">Cytoskeleton</keyword>
<dbReference type="InterPro" id="IPR006789">
    <property type="entry name" value="ARPC5"/>
</dbReference>
<accession>A0A0V0J374</accession>
<dbReference type="GO" id="GO:0034314">
    <property type="term" value="P:Arp2/3 complex-mediated actin nucleation"/>
    <property type="evidence" value="ECO:0007669"/>
    <property type="project" value="InterPro"/>
</dbReference>
<evidence type="ECO:0000256" key="3">
    <source>
        <dbReference type="ARBA" id="ARBA00022490"/>
    </source>
</evidence>
<evidence type="ECO:0000313" key="6">
    <source>
        <dbReference type="EMBL" id="JAP60268.1"/>
    </source>
</evidence>
<name>A0A0V0J374_SCHSO</name>
<dbReference type="GO" id="GO:0030833">
    <property type="term" value="P:regulation of actin filament polymerization"/>
    <property type="evidence" value="ECO:0007669"/>
    <property type="project" value="InterPro"/>
</dbReference>
<evidence type="ECO:0000256" key="2">
    <source>
        <dbReference type="ARBA" id="ARBA00006084"/>
    </source>
</evidence>
<reference evidence="6" key="1">
    <citation type="submission" date="2016-01" db="EMBL/GenBank/DDBJ databases">
        <title>Reference transcriptome for the parasite Schistocephalus solidus: insights into the molecular evolution of parasitism.</title>
        <authorList>
            <person name="Hebert F.O."/>
            <person name="Grambauer S."/>
            <person name="Barber I."/>
            <person name="Landry C.R."/>
            <person name="Aubin-Horth N."/>
        </authorList>
    </citation>
    <scope>NUCLEOTIDE SEQUENCE</scope>
</reference>
<dbReference type="SUPFAM" id="SSF69103">
    <property type="entry name" value="Arp2/3 complex 16 kDa subunit ARPC5"/>
    <property type="match status" value="1"/>
</dbReference>